<comment type="pathway">
    <text evidence="2 12">Lipid metabolism; malonyl-CoA biosynthesis; malonyl-CoA from acetyl-CoA: step 1/1.</text>
</comment>
<name>A0ABM7WLV8_9ACTN</name>
<dbReference type="InterPro" id="IPR004549">
    <property type="entry name" value="Acetyl_CoA_COase_biotin_COase"/>
</dbReference>
<dbReference type="SUPFAM" id="SSF52440">
    <property type="entry name" value="PreATP-grasp domain"/>
    <property type="match status" value="1"/>
</dbReference>
<dbReference type="NCBIfam" id="TIGR00514">
    <property type="entry name" value="accC"/>
    <property type="match status" value="1"/>
</dbReference>
<dbReference type="PROSITE" id="PS50979">
    <property type="entry name" value="BC"/>
    <property type="match status" value="1"/>
</dbReference>
<evidence type="ECO:0000256" key="7">
    <source>
        <dbReference type="ARBA" id="ARBA00022741"/>
    </source>
</evidence>
<evidence type="ECO:0000313" key="15">
    <source>
        <dbReference type="EMBL" id="BDE97379.1"/>
    </source>
</evidence>
<dbReference type="PANTHER" id="PTHR48095">
    <property type="entry name" value="PYRUVATE CARBOXYLASE SUBUNIT A"/>
    <property type="match status" value="1"/>
</dbReference>
<comment type="catalytic activity">
    <reaction evidence="10 12">
        <text>N(6)-biotinyl-L-lysyl-[protein] + hydrogencarbonate + ATP = N(6)-carboxybiotinyl-L-lysyl-[protein] + ADP + phosphate + H(+)</text>
        <dbReference type="Rhea" id="RHEA:13501"/>
        <dbReference type="Rhea" id="RHEA-COMP:10505"/>
        <dbReference type="Rhea" id="RHEA-COMP:10506"/>
        <dbReference type="ChEBI" id="CHEBI:15378"/>
        <dbReference type="ChEBI" id="CHEBI:17544"/>
        <dbReference type="ChEBI" id="CHEBI:30616"/>
        <dbReference type="ChEBI" id="CHEBI:43474"/>
        <dbReference type="ChEBI" id="CHEBI:83144"/>
        <dbReference type="ChEBI" id="CHEBI:83145"/>
        <dbReference type="ChEBI" id="CHEBI:456216"/>
        <dbReference type="EC" id="6.3.4.14"/>
    </reaction>
</comment>
<dbReference type="InterPro" id="IPR051602">
    <property type="entry name" value="ACC_Biotin_Carboxylase"/>
</dbReference>
<proteinExistence type="predicted"/>
<feature type="domain" description="Biotin carboxylation" evidence="14">
    <location>
        <begin position="1"/>
        <end position="447"/>
    </location>
</feature>
<sequence>MFSKILIANRGEVALRVMRACKELGVKTVAVYSTEDADTYPVQYADEAVCIGPAPANQSYLVMSSIIAAAKNSGAEAIHPGYGFLAENAAFARACAENGLVFIGPAPECIERMGDKSEARETMKMCGVPTVPGSDGCIDTVEEAQDFARRVGYPVLIKATAGGGGKGMREVHHPNDLEAQYKAARNEAGAAFGNDGVYLEKLVLRPRHVEIQVLADDFGNRVALCERDCSIQRRHQKLLEEAPSPALTDEIRRSMGVAALKAVRAVDYRNAGTIEFLLDQDGRFYFMEMNTRVQVEHPVTEQITGTDIIKEQLRIAAGEPMSCADRAPFTPMGHAIEFRINAEDPDYDFRPCPGTITVFDMPSGPGVRVESYVRAGTKISPYYDSLVAKLVVYGQDREEAIARGKRALDEFVIEGIKTTIPFHKKVLENAAFVGGDFSTDFLETQMGDASNG</sequence>
<reference evidence="15 16" key="1">
    <citation type="submission" date="2022-01" db="EMBL/GenBank/DDBJ databases">
        <title>Novel bile acid biosynthetic pathways are enriched in the microbiome of centenarians.</title>
        <authorList>
            <person name="Sato Y."/>
            <person name="Atarashi K."/>
            <person name="Plichta R.D."/>
            <person name="Arai Y."/>
            <person name="Sasajima S."/>
            <person name="Kearney M.S."/>
            <person name="Suda W."/>
            <person name="Takeshita K."/>
            <person name="Sasaki T."/>
            <person name="Okamoto S."/>
            <person name="Skelly N.A."/>
            <person name="Okamura Y."/>
            <person name="Vlamakis H."/>
            <person name="Li Y."/>
            <person name="Tanoue T."/>
            <person name="Takei H."/>
            <person name="Nittono H."/>
            <person name="Narushima S."/>
            <person name="Irie J."/>
            <person name="Itoh H."/>
            <person name="Moriya K."/>
            <person name="Sugiura Y."/>
            <person name="Suematsu M."/>
            <person name="Moritoki N."/>
            <person name="Shibata S."/>
            <person name="Littman R.D."/>
            <person name="Fischbach A.M."/>
            <person name="Uwamino Y."/>
            <person name="Inoue T."/>
            <person name="Honda A."/>
            <person name="Hattori M."/>
            <person name="Murai T."/>
            <person name="Xavier J.R."/>
            <person name="Hirose N."/>
            <person name="Honda K."/>
        </authorList>
    </citation>
    <scope>NUCLEOTIDE SEQUENCE [LARGE SCALE GENOMIC DNA]</scope>
    <source>
        <strain evidence="15 16">CE91-St30</strain>
    </source>
</reference>
<accession>A0ABM7WLV8</accession>
<evidence type="ECO:0000256" key="11">
    <source>
        <dbReference type="PROSITE-ProRule" id="PRU00409"/>
    </source>
</evidence>
<dbReference type="SMART" id="SM00878">
    <property type="entry name" value="Biotin_carb_C"/>
    <property type="match status" value="1"/>
</dbReference>
<dbReference type="Pfam" id="PF02785">
    <property type="entry name" value="Biotin_carb_C"/>
    <property type="match status" value="1"/>
</dbReference>
<dbReference type="InterPro" id="IPR005482">
    <property type="entry name" value="Biotin_COase_C"/>
</dbReference>
<dbReference type="EC" id="6.3.4.14" evidence="4 12"/>
<dbReference type="InterPro" id="IPR016185">
    <property type="entry name" value="PreATP-grasp_dom_sf"/>
</dbReference>
<dbReference type="PANTHER" id="PTHR48095:SF2">
    <property type="entry name" value="BIOTIN CARBOXYLASE, CHLOROPLASTIC"/>
    <property type="match status" value="1"/>
</dbReference>
<dbReference type="PROSITE" id="PS00867">
    <property type="entry name" value="CPSASE_2"/>
    <property type="match status" value="1"/>
</dbReference>
<keyword evidence="12" id="KW-0276">Fatty acid metabolism</keyword>
<keyword evidence="16" id="KW-1185">Reference proteome</keyword>
<dbReference type="SUPFAM" id="SSF56059">
    <property type="entry name" value="Glutathione synthetase ATP-binding domain-like"/>
    <property type="match status" value="1"/>
</dbReference>
<dbReference type="NCBIfam" id="NF006367">
    <property type="entry name" value="PRK08591.1"/>
    <property type="match status" value="1"/>
</dbReference>
<feature type="domain" description="ATP-grasp" evidence="13">
    <location>
        <begin position="120"/>
        <end position="317"/>
    </location>
</feature>
<evidence type="ECO:0000256" key="4">
    <source>
        <dbReference type="ARBA" id="ARBA00013263"/>
    </source>
</evidence>
<evidence type="ECO:0000256" key="12">
    <source>
        <dbReference type="RuleBase" id="RU365063"/>
    </source>
</evidence>
<dbReference type="InterPro" id="IPR011764">
    <property type="entry name" value="Biotin_carboxylation_dom"/>
</dbReference>
<evidence type="ECO:0000256" key="6">
    <source>
        <dbReference type="ARBA" id="ARBA00022723"/>
    </source>
</evidence>
<evidence type="ECO:0000256" key="9">
    <source>
        <dbReference type="ARBA" id="ARBA00022842"/>
    </source>
</evidence>
<evidence type="ECO:0000256" key="3">
    <source>
        <dbReference type="ARBA" id="ARBA00011750"/>
    </source>
</evidence>
<dbReference type="PROSITE" id="PS50975">
    <property type="entry name" value="ATP_GRASP"/>
    <property type="match status" value="1"/>
</dbReference>
<keyword evidence="7 11" id="KW-0547">Nucleotide-binding</keyword>
<dbReference type="InterPro" id="IPR005481">
    <property type="entry name" value="BC-like_N"/>
</dbReference>
<dbReference type="SUPFAM" id="SSF51246">
    <property type="entry name" value="Rudiment single hybrid motif"/>
    <property type="match status" value="1"/>
</dbReference>
<keyword evidence="9" id="KW-0460">Magnesium</keyword>
<dbReference type="InterPro" id="IPR011761">
    <property type="entry name" value="ATP-grasp"/>
</dbReference>
<keyword evidence="6" id="KW-0479">Metal-binding</keyword>
<dbReference type="RefSeq" id="WP_244386648.1">
    <property type="nucleotide sequence ID" value="NZ_AP025564.1"/>
</dbReference>
<dbReference type="InterPro" id="IPR005479">
    <property type="entry name" value="CPAse_ATP-bd"/>
</dbReference>
<comment type="function">
    <text evidence="1 12">This protein is a component of the acetyl coenzyme A carboxylase complex; first, biotin carboxylase catalyzes the carboxylation of the carrier protein and then the transcarboxylase transfers the carboxyl group to form malonyl-CoA.</text>
</comment>
<evidence type="ECO:0000259" key="13">
    <source>
        <dbReference type="PROSITE" id="PS50975"/>
    </source>
</evidence>
<dbReference type="PROSITE" id="PS00866">
    <property type="entry name" value="CPSASE_1"/>
    <property type="match status" value="1"/>
</dbReference>
<evidence type="ECO:0000256" key="1">
    <source>
        <dbReference type="ARBA" id="ARBA00003761"/>
    </source>
</evidence>
<keyword evidence="12" id="KW-0275">Fatty acid biosynthesis</keyword>
<dbReference type="InterPro" id="IPR011054">
    <property type="entry name" value="Rudment_hybrid_motif"/>
</dbReference>
<gene>
    <name evidence="15" type="primary">accC_1</name>
    <name evidence="15" type="ORF">CE91St30_27120</name>
</gene>
<keyword evidence="12" id="KW-0444">Lipid biosynthesis</keyword>
<evidence type="ECO:0000256" key="10">
    <source>
        <dbReference type="ARBA" id="ARBA00048600"/>
    </source>
</evidence>
<dbReference type="EMBL" id="AP025564">
    <property type="protein sequence ID" value="BDE97379.1"/>
    <property type="molecule type" value="Genomic_DNA"/>
</dbReference>
<evidence type="ECO:0000256" key="8">
    <source>
        <dbReference type="ARBA" id="ARBA00022840"/>
    </source>
</evidence>
<dbReference type="Pfam" id="PF00289">
    <property type="entry name" value="Biotin_carb_N"/>
    <property type="match status" value="1"/>
</dbReference>
<dbReference type="Proteomes" id="UP001320544">
    <property type="component" value="Chromosome"/>
</dbReference>
<keyword evidence="12" id="KW-0443">Lipid metabolism</keyword>
<evidence type="ECO:0000259" key="14">
    <source>
        <dbReference type="PROSITE" id="PS50979"/>
    </source>
</evidence>
<comment type="subunit">
    <text evidence="3 12">Acetyl-CoA carboxylase is a heterohexamer of biotin carboxyl carrier protein, biotin carboxylase and the two subunits of carboxyl transferase in a 2:2 complex.</text>
</comment>
<evidence type="ECO:0000313" key="16">
    <source>
        <dbReference type="Proteomes" id="UP001320544"/>
    </source>
</evidence>
<evidence type="ECO:0000256" key="5">
    <source>
        <dbReference type="ARBA" id="ARBA00022598"/>
    </source>
</evidence>
<protein>
    <recommendedName>
        <fullName evidence="4 12">Biotin carboxylase</fullName>
        <ecNumber evidence="4 12">6.3.4.14</ecNumber>
    </recommendedName>
    <alternativeName>
        <fullName evidence="12">Acetyl-coenzyme A carboxylase biotin carboxylase subunit A</fullName>
    </alternativeName>
</protein>
<evidence type="ECO:0000256" key="2">
    <source>
        <dbReference type="ARBA" id="ARBA00004956"/>
    </source>
</evidence>
<dbReference type="Pfam" id="PF02786">
    <property type="entry name" value="CPSase_L_D2"/>
    <property type="match status" value="1"/>
</dbReference>
<keyword evidence="5 12" id="KW-0436">Ligase</keyword>
<keyword evidence="12" id="KW-0092">Biotin</keyword>
<organism evidence="15 16">
    <name type="scientific">Raoultibacter timonensis</name>
    <dbReference type="NCBI Taxonomy" id="1907662"/>
    <lineage>
        <taxon>Bacteria</taxon>
        <taxon>Bacillati</taxon>
        <taxon>Actinomycetota</taxon>
        <taxon>Coriobacteriia</taxon>
        <taxon>Eggerthellales</taxon>
        <taxon>Eggerthellaceae</taxon>
        <taxon>Raoultibacter</taxon>
    </lineage>
</organism>
<keyword evidence="8 11" id="KW-0067">ATP-binding</keyword>
<dbReference type="Gene3D" id="3.30.470.20">
    <property type="entry name" value="ATP-grasp fold, B domain"/>
    <property type="match status" value="1"/>
</dbReference>